<feature type="compositionally biased region" description="Low complexity" evidence="2">
    <location>
        <begin position="93"/>
        <end position="108"/>
    </location>
</feature>
<reference evidence="4" key="1">
    <citation type="submission" date="2022-03" db="EMBL/GenBank/DDBJ databases">
        <authorList>
            <person name="Legras J.-L."/>
            <person name="Devillers H."/>
            <person name="Grondin C."/>
        </authorList>
    </citation>
    <scope>NUCLEOTIDE SEQUENCE</scope>
    <source>
        <strain evidence="4">CLIB 1423</strain>
    </source>
</reference>
<comment type="similarity">
    <text evidence="1">Belongs to the CRP1/MDG1 family.</text>
</comment>
<organism evidence="4 5">
    <name type="scientific">[Candida] railenensis</name>
    <dbReference type="NCBI Taxonomy" id="45579"/>
    <lineage>
        <taxon>Eukaryota</taxon>
        <taxon>Fungi</taxon>
        <taxon>Dikarya</taxon>
        <taxon>Ascomycota</taxon>
        <taxon>Saccharomycotina</taxon>
        <taxon>Pichiomycetes</taxon>
        <taxon>Debaryomycetaceae</taxon>
        <taxon>Kurtzmaniella</taxon>
    </lineage>
</organism>
<dbReference type="GO" id="GO:0005634">
    <property type="term" value="C:nucleus"/>
    <property type="evidence" value="ECO:0007669"/>
    <property type="project" value="TreeGrafter"/>
</dbReference>
<evidence type="ECO:0000256" key="2">
    <source>
        <dbReference type="SAM" id="MobiDB-lite"/>
    </source>
</evidence>
<feature type="compositionally biased region" description="Low complexity" evidence="2">
    <location>
        <begin position="196"/>
        <end position="214"/>
    </location>
</feature>
<feature type="region of interest" description="Disordered" evidence="2">
    <location>
        <begin position="132"/>
        <end position="239"/>
    </location>
</feature>
<dbReference type="Pfam" id="PF16561">
    <property type="entry name" value="AMPK1_CBM"/>
    <property type="match status" value="1"/>
</dbReference>
<evidence type="ECO:0000256" key="1">
    <source>
        <dbReference type="ARBA" id="ARBA00038216"/>
    </source>
</evidence>
<feature type="region of interest" description="Disordered" evidence="2">
    <location>
        <begin position="89"/>
        <end position="112"/>
    </location>
</feature>
<evidence type="ECO:0000313" key="4">
    <source>
        <dbReference type="EMBL" id="CAH2352720.1"/>
    </source>
</evidence>
<dbReference type="Proteomes" id="UP000837801">
    <property type="component" value="Unassembled WGS sequence"/>
</dbReference>
<dbReference type="PANTHER" id="PTHR10343">
    <property type="entry name" value="5'-AMP-ACTIVATED PROTEIN KINASE , BETA SUBUNIT"/>
    <property type="match status" value="1"/>
</dbReference>
<feature type="region of interest" description="Disordered" evidence="2">
    <location>
        <begin position="270"/>
        <end position="352"/>
    </location>
</feature>
<evidence type="ECO:0000259" key="3">
    <source>
        <dbReference type="Pfam" id="PF16561"/>
    </source>
</evidence>
<dbReference type="AlphaFoldDB" id="A0A9P0VYQ1"/>
<dbReference type="Gene3D" id="2.60.40.10">
    <property type="entry name" value="Immunoglobulins"/>
    <property type="match status" value="1"/>
</dbReference>
<dbReference type="InterPro" id="IPR014756">
    <property type="entry name" value="Ig_E-set"/>
</dbReference>
<feature type="compositionally biased region" description="Acidic residues" evidence="2">
    <location>
        <begin position="270"/>
        <end position="285"/>
    </location>
</feature>
<dbReference type="GO" id="GO:0031588">
    <property type="term" value="C:nucleotide-activated protein kinase complex"/>
    <property type="evidence" value="ECO:0007669"/>
    <property type="project" value="TreeGrafter"/>
</dbReference>
<dbReference type="InterPro" id="IPR013783">
    <property type="entry name" value="Ig-like_fold"/>
</dbReference>
<dbReference type="PANTHER" id="PTHR10343:SF81">
    <property type="entry name" value="CRUCIFORM DNA-RECOGNIZING PROTEIN 1-RELATED"/>
    <property type="match status" value="1"/>
</dbReference>
<keyword evidence="5" id="KW-1185">Reference proteome</keyword>
<feature type="compositionally biased region" description="Polar residues" evidence="2">
    <location>
        <begin position="287"/>
        <end position="310"/>
    </location>
</feature>
<dbReference type="OrthoDB" id="5873279at2759"/>
<sequence length="366" mass="39119">MTYSYRFKWPAASDIQSVHITGTFDNWSKTNNPLKRDGDFFVGTINVPSREKLVFKFVINEESWVMSPDYKIETDASGNENNYVDETELEEVSTPTPTTKAAAAPSSSYALPKETGKVEPASITSAPIAPVAASKESNTAEIAVPPTTAVTTKEAAPVTTTAEPVTASKIEPEPIHAPKVDTPKATEPAITQAPQPSVTTKAAAAPPTTAGPTPLAEESVPSTQEQVYSPSPEPADSVASPLTQVLTTTSSFAGVSLPSQDSVFEHLEDTEIEEDDDEEEDEDADFNQFNTPTNSLFNSGVLNSPNTTKGDSPLRNKNHKDNVEILQAPGAFPTSSSSSSTNQATTGNDSVRKDGLVSRFKSLFRY</sequence>
<protein>
    <recommendedName>
        <fullName evidence="3">AMP-activated protein kinase glycogen-binding domain-containing protein</fullName>
    </recommendedName>
</protein>
<comment type="caution">
    <text evidence="4">The sequence shown here is derived from an EMBL/GenBank/DDBJ whole genome shotgun (WGS) entry which is preliminary data.</text>
</comment>
<dbReference type="CDD" id="cd02859">
    <property type="entry name" value="E_set_AMPKbeta_like_N"/>
    <property type="match status" value="1"/>
</dbReference>
<dbReference type="GO" id="GO:0019901">
    <property type="term" value="F:protein kinase binding"/>
    <property type="evidence" value="ECO:0007669"/>
    <property type="project" value="TreeGrafter"/>
</dbReference>
<evidence type="ECO:0000313" key="5">
    <source>
        <dbReference type="Proteomes" id="UP000837801"/>
    </source>
</evidence>
<dbReference type="EMBL" id="CAKXYY010000007">
    <property type="protein sequence ID" value="CAH2352720.1"/>
    <property type="molecule type" value="Genomic_DNA"/>
</dbReference>
<dbReference type="GO" id="GO:0007165">
    <property type="term" value="P:signal transduction"/>
    <property type="evidence" value="ECO:0007669"/>
    <property type="project" value="TreeGrafter"/>
</dbReference>
<dbReference type="SUPFAM" id="SSF81296">
    <property type="entry name" value="E set domains"/>
    <property type="match status" value="1"/>
</dbReference>
<accession>A0A9P0VYQ1</accession>
<gene>
    <name evidence="4" type="ORF">CLIB1423_07S06040</name>
</gene>
<feature type="domain" description="AMP-activated protein kinase glycogen-binding" evidence="3">
    <location>
        <begin position="5"/>
        <end position="85"/>
    </location>
</feature>
<name>A0A9P0VYQ1_9ASCO</name>
<feature type="compositionally biased region" description="Basic and acidic residues" evidence="2">
    <location>
        <begin position="170"/>
        <end position="184"/>
    </location>
</feature>
<dbReference type="InterPro" id="IPR050827">
    <property type="entry name" value="CRP1_MDG1_kinase"/>
</dbReference>
<dbReference type="GO" id="GO:0005737">
    <property type="term" value="C:cytoplasm"/>
    <property type="evidence" value="ECO:0007669"/>
    <property type="project" value="TreeGrafter"/>
</dbReference>
<feature type="compositionally biased region" description="Polar residues" evidence="2">
    <location>
        <begin position="220"/>
        <end position="229"/>
    </location>
</feature>
<feature type="compositionally biased region" description="Low complexity" evidence="2">
    <location>
        <begin position="139"/>
        <end position="167"/>
    </location>
</feature>
<proteinExistence type="inferred from homology"/>
<dbReference type="InterPro" id="IPR032640">
    <property type="entry name" value="AMPK1_CBM"/>
</dbReference>